<gene>
    <name evidence="2" type="ORF">CLTEP_05590</name>
</gene>
<organism evidence="2 3">
    <name type="scientific">Clostridium tepidiprofundi DSM 19306</name>
    <dbReference type="NCBI Taxonomy" id="1121338"/>
    <lineage>
        <taxon>Bacteria</taxon>
        <taxon>Bacillati</taxon>
        <taxon>Bacillota</taxon>
        <taxon>Clostridia</taxon>
        <taxon>Eubacteriales</taxon>
        <taxon>Clostridiaceae</taxon>
        <taxon>Clostridium</taxon>
    </lineage>
</organism>
<dbReference type="Pfam" id="PF07561">
    <property type="entry name" value="DUF1540"/>
    <property type="match status" value="2"/>
</dbReference>
<name>A0A151B6F7_9CLOT</name>
<protein>
    <recommendedName>
        <fullName evidence="1">DUF1540 domain-containing protein</fullName>
    </recommendedName>
</protein>
<dbReference type="STRING" id="1121338.CLTEP_05590"/>
<evidence type="ECO:0000313" key="2">
    <source>
        <dbReference type="EMBL" id="KYH35383.1"/>
    </source>
</evidence>
<sequence>MNGSLSCSATNCVHNMSGLCSANTINVSGIDANTSSSTQCDTFAEKGLKNSLMNAANVNISGQFRQLFNSSSIEMSPIIRCTAERCKYNENKVCNAANVQITGPGALTSSKTYCETFVKR</sequence>
<proteinExistence type="predicted"/>
<dbReference type="RefSeq" id="WP_066822272.1">
    <property type="nucleotide sequence ID" value="NZ_LTBA01000003.1"/>
</dbReference>
<dbReference type="AlphaFoldDB" id="A0A151B6F7"/>
<dbReference type="OrthoDB" id="1754178at2"/>
<keyword evidence="3" id="KW-1185">Reference proteome</keyword>
<feature type="domain" description="DUF1540" evidence="1">
    <location>
        <begin position="6"/>
        <end position="43"/>
    </location>
</feature>
<comment type="caution">
    <text evidence="2">The sequence shown here is derived from an EMBL/GenBank/DDBJ whole genome shotgun (WGS) entry which is preliminary data.</text>
</comment>
<dbReference type="Proteomes" id="UP000075531">
    <property type="component" value="Unassembled WGS sequence"/>
</dbReference>
<dbReference type="PATRIC" id="fig|1121338.3.peg.565"/>
<evidence type="ECO:0000259" key="1">
    <source>
        <dbReference type="Pfam" id="PF07561"/>
    </source>
</evidence>
<reference evidence="2 3" key="1">
    <citation type="submission" date="2016-02" db="EMBL/GenBank/DDBJ databases">
        <title>Genome sequence of Clostridium tepidiprofundi DSM 19306.</title>
        <authorList>
            <person name="Poehlein A."/>
            <person name="Daniel R."/>
        </authorList>
    </citation>
    <scope>NUCLEOTIDE SEQUENCE [LARGE SCALE GENOMIC DNA]</scope>
    <source>
        <strain evidence="2 3">DSM 19306</strain>
    </source>
</reference>
<dbReference type="EMBL" id="LTBA01000003">
    <property type="protein sequence ID" value="KYH35383.1"/>
    <property type="molecule type" value="Genomic_DNA"/>
</dbReference>
<feature type="domain" description="DUF1540" evidence="1">
    <location>
        <begin position="79"/>
        <end position="117"/>
    </location>
</feature>
<evidence type="ECO:0000313" key="3">
    <source>
        <dbReference type="Proteomes" id="UP000075531"/>
    </source>
</evidence>
<accession>A0A151B6F7</accession>
<dbReference type="InterPro" id="IPR011437">
    <property type="entry name" value="DUF1540"/>
</dbReference>